<accession>A0A9W4E422</accession>
<comment type="caution">
    <text evidence="1">The sequence shown here is derived from an EMBL/GenBank/DDBJ whole genome shotgun (WGS) entry which is preliminary data.</text>
</comment>
<protein>
    <submittedName>
        <fullName evidence="1">Uncharacterized protein</fullName>
    </submittedName>
</protein>
<keyword evidence="2" id="KW-1185">Reference proteome</keyword>
<evidence type="ECO:0000313" key="1">
    <source>
        <dbReference type="EMBL" id="CAG6399037.1"/>
    </source>
</evidence>
<dbReference type="AlphaFoldDB" id="A0A9W4E422"/>
<dbReference type="Proteomes" id="UP001152519">
    <property type="component" value="Unassembled WGS sequence"/>
</dbReference>
<proteinExistence type="predicted"/>
<sequence>MSSPLQERCPFSFRELPQDHRRNLLGIIPSWTRLTWNDDCAVREQQFSQGQPQQLPPGILQDHFVASGGRRHLNNFDGLPVVAETGTDSDACTGPAHAAILSTLDELSGRFRSTAKWHFQSR</sequence>
<gene>
    <name evidence="1" type="ORF">SCOCK_80192</name>
</gene>
<name>A0A9W4E422_9ACTN</name>
<evidence type="ECO:0000313" key="2">
    <source>
        <dbReference type="Proteomes" id="UP001152519"/>
    </source>
</evidence>
<reference evidence="1" key="1">
    <citation type="submission" date="2021-05" db="EMBL/GenBank/DDBJ databases">
        <authorList>
            <person name="Arsene-Ploetze F."/>
        </authorList>
    </citation>
    <scope>NUCLEOTIDE SEQUENCE</scope>
    <source>
        <strain evidence="1">DSM 42138</strain>
    </source>
</reference>
<organism evidence="1 2">
    <name type="scientific">Actinacidiphila cocklensis</name>
    <dbReference type="NCBI Taxonomy" id="887465"/>
    <lineage>
        <taxon>Bacteria</taxon>
        <taxon>Bacillati</taxon>
        <taxon>Actinomycetota</taxon>
        <taxon>Actinomycetes</taxon>
        <taxon>Kitasatosporales</taxon>
        <taxon>Streptomycetaceae</taxon>
        <taxon>Actinacidiphila</taxon>
    </lineage>
</organism>
<dbReference type="EMBL" id="CAJSLV010000114">
    <property type="protein sequence ID" value="CAG6399037.1"/>
    <property type="molecule type" value="Genomic_DNA"/>
</dbReference>